<dbReference type="RefSeq" id="WP_101647796.1">
    <property type="nucleotide sequence ID" value="NZ_PGVE01000041.1"/>
</dbReference>
<feature type="transmembrane region" description="Helical" evidence="7">
    <location>
        <begin position="33"/>
        <end position="58"/>
    </location>
</feature>
<evidence type="ECO:0000259" key="8">
    <source>
        <dbReference type="PROSITE" id="PS50928"/>
    </source>
</evidence>
<proteinExistence type="inferred from homology"/>
<keyword evidence="2 7" id="KW-0813">Transport</keyword>
<evidence type="ECO:0000256" key="2">
    <source>
        <dbReference type="ARBA" id="ARBA00022448"/>
    </source>
</evidence>
<comment type="similarity">
    <text evidence="7">Belongs to the binding-protein-dependent transport system permease family.</text>
</comment>
<comment type="subcellular location">
    <subcellularLocation>
        <location evidence="1 7">Cell membrane</location>
        <topology evidence="1 7">Multi-pass membrane protein</topology>
    </subcellularLocation>
</comment>
<accession>A0A2N5HIK6</accession>
<dbReference type="AlphaFoldDB" id="A0A2N5HIK6"/>
<dbReference type="OrthoDB" id="9809173at2"/>
<keyword evidence="6 7" id="KW-0472">Membrane</keyword>
<evidence type="ECO:0000313" key="10">
    <source>
        <dbReference type="Proteomes" id="UP000234950"/>
    </source>
</evidence>
<dbReference type="InterPro" id="IPR051393">
    <property type="entry name" value="ABC_transporter_permease"/>
</dbReference>
<protein>
    <submittedName>
        <fullName evidence="9">Sugar ABC transporter permease</fullName>
    </submittedName>
</protein>
<dbReference type="GO" id="GO:0005886">
    <property type="term" value="C:plasma membrane"/>
    <property type="evidence" value="ECO:0007669"/>
    <property type="project" value="UniProtKB-SubCell"/>
</dbReference>
<dbReference type="PANTHER" id="PTHR30193:SF37">
    <property type="entry name" value="INNER MEMBRANE ABC TRANSPORTER PERMEASE PROTEIN YCJO"/>
    <property type="match status" value="1"/>
</dbReference>
<evidence type="ECO:0000313" key="9">
    <source>
        <dbReference type="EMBL" id="PLS05356.1"/>
    </source>
</evidence>
<organism evidence="9 10">
    <name type="scientific">Neobacillus cucumis</name>
    <dbReference type="NCBI Taxonomy" id="1740721"/>
    <lineage>
        <taxon>Bacteria</taxon>
        <taxon>Bacillati</taxon>
        <taxon>Bacillota</taxon>
        <taxon>Bacilli</taxon>
        <taxon>Bacillales</taxon>
        <taxon>Bacillaceae</taxon>
        <taxon>Neobacillus</taxon>
    </lineage>
</organism>
<dbReference type="PANTHER" id="PTHR30193">
    <property type="entry name" value="ABC TRANSPORTER PERMEASE PROTEIN"/>
    <property type="match status" value="1"/>
</dbReference>
<dbReference type="Proteomes" id="UP000234950">
    <property type="component" value="Unassembled WGS sequence"/>
</dbReference>
<dbReference type="EMBL" id="PGVE01000041">
    <property type="protein sequence ID" value="PLS05356.1"/>
    <property type="molecule type" value="Genomic_DNA"/>
</dbReference>
<sequence>MSSIPETTSTNSAPKVKVKKKGKSSQIKAQNRFVFFSLTPIMTLFLVFSVIPIVWGLVLSFYQYNALEEHSPFIGLQNYRDMLKDDVFIKSFWNTFKFVIIAVPANIVLTLMIAIGINKIRSKVFRDLFRTIYFLPCIAPLAGSAVVWSTMFNKDTGLFNVILNSLNMPSVDWLSDPAIAMYSVIAMTLWADIGFNIVIFMAGLDSIPKMFYEAAELDGANRWKSFWNITVPLLSRTTLFVTIMTCLSYFQMFPQFQILTNGEPQNETRVLALNIYDHAFKFMNMGYASAIASVLFVIILIITIMQLKLGKSQWEY</sequence>
<evidence type="ECO:0000256" key="5">
    <source>
        <dbReference type="ARBA" id="ARBA00022989"/>
    </source>
</evidence>
<dbReference type="Pfam" id="PF00528">
    <property type="entry name" value="BPD_transp_1"/>
    <property type="match status" value="1"/>
</dbReference>
<keyword evidence="3" id="KW-1003">Cell membrane</keyword>
<feature type="transmembrane region" description="Helical" evidence="7">
    <location>
        <begin position="98"/>
        <end position="120"/>
    </location>
</feature>
<dbReference type="GO" id="GO:0055085">
    <property type="term" value="P:transmembrane transport"/>
    <property type="evidence" value="ECO:0007669"/>
    <property type="project" value="InterPro"/>
</dbReference>
<keyword evidence="5 7" id="KW-1133">Transmembrane helix</keyword>
<keyword evidence="4 7" id="KW-0812">Transmembrane</keyword>
<feature type="domain" description="ABC transmembrane type-1" evidence="8">
    <location>
        <begin position="92"/>
        <end position="306"/>
    </location>
</feature>
<comment type="caution">
    <text evidence="9">The sequence shown here is derived from an EMBL/GenBank/DDBJ whole genome shotgun (WGS) entry which is preliminary data.</text>
</comment>
<gene>
    <name evidence="9" type="ORF">CVD27_10170</name>
</gene>
<dbReference type="SUPFAM" id="SSF161098">
    <property type="entry name" value="MetI-like"/>
    <property type="match status" value="1"/>
</dbReference>
<evidence type="ECO:0000256" key="6">
    <source>
        <dbReference type="ARBA" id="ARBA00023136"/>
    </source>
</evidence>
<dbReference type="PROSITE" id="PS50928">
    <property type="entry name" value="ABC_TM1"/>
    <property type="match status" value="1"/>
</dbReference>
<name>A0A2N5HIK6_9BACI</name>
<dbReference type="Gene3D" id="1.10.3720.10">
    <property type="entry name" value="MetI-like"/>
    <property type="match status" value="1"/>
</dbReference>
<evidence type="ECO:0000256" key="7">
    <source>
        <dbReference type="RuleBase" id="RU363032"/>
    </source>
</evidence>
<feature type="transmembrane region" description="Helical" evidence="7">
    <location>
        <begin position="132"/>
        <end position="151"/>
    </location>
</feature>
<keyword evidence="10" id="KW-1185">Reference proteome</keyword>
<dbReference type="CDD" id="cd06261">
    <property type="entry name" value="TM_PBP2"/>
    <property type="match status" value="1"/>
</dbReference>
<feature type="transmembrane region" description="Helical" evidence="7">
    <location>
        <begin position="287"/>
        <end position="307"/>
    </location>
</feature>
<dbReference type="InterPro" id="IPR000515">
    <property type="entry name" value="MetI-like"/>
</dbReference>
<feature type="transmembrane region" description="Helical" evidence="7">
    <location>
        <begin position="179"/>
        <end position="204"/>
    </location>
</feature>
<evidence type="ECO:0000256" key="3">
    <source>
        <dbReference type="ARBA" id="ARBA00022475"/>
    </source>
</evidence>
<evidence type="ECO:0000256" key="1">
    <source>
        <dbReference type="ARBA" id="ARBA00004651"/>
    </source>
</evidence>
<reference evidence="9 10" key="1">
    <citation type="submission" date="2017-11" db="EMBL/GenBank/DDBJ databases">
        <title>Comparitive Functional Genomics of Dry Heat Resistant strains isolated from the Viking Spacecraft.</title>
        <authorList>
            <person name="Seuylemezian A."/>
            <person name="Cooper K."/>
            <person name="Vaishampayan P."/>
        </authorList>
    </citation>
    <scope>NUCLEOTIDE SEQUENCE [LARGE SCALE GENOMIC DNA]</scope>
    <source>
        <strain evidence="9 10">V32-6</strain>
    </source>
</reference>
<evidence type="ECO:0000256" key="4">
    <source>
        <dbReference type="ARBA" id="ARBA00022692"/>
    </source>
</evidence>
<dbReference type="InterPro" id="IPR035906">
    <property type="entry name" value="MetI-like_sf"/>
</dbReference>